<sequence>MRRCSHYTTSIYSIHSSYFQITTFSTASKSLNRNFPIMENSRSYVGVRWFTVAVMMLLLSTEYLQLIEAQPRCDPVELSWCLQAMVSNMPPSGACCRRLKRQEPCLCRETTDPTFGGYLKLPGAKRVATACGVTFPTCR</sequence>
<reference evidence="2" key="1">
    <citation type="journal article" date="2022" name="Mol. Ecol. Resour.">
        <title>The genomes of chicory, endive, great burdock and yacon provide insights into Asteraceae palaeo-polyploidization history and plant inulin production.</title>
        <authorList>
            <person name="Fan W."/>
            <person name="Wang S."/>
            <person name="Wang H."/>
            <person name="Wang A."/>
            <person name="Jiang F."/>
            <person name="Liu H."/>
            <person name="Zhao H."/>
            <person name="Xu D."/>
            <person name="Zhang Y."/>
        </authorList>
    </citation>
    <scope>NUCLEOTIDE SEQUENCE [LARGE SCALE GENOMIC DNA]</scope>
    <source>
        <strain evidence="2">cv. Punajuju</strain>
    </source>
</reference>
<proteinExistence type="predicted"/>
<keyword evidence="2" id="KW-1185">Reference proteome</keyword>
<organism evidence="1 2">
    <name type="scientific">Cichorium intybus</name>
    <name type="common">Chicory</name>
    <dbReference type="NCBI Taxonomy" id="13427"/>
    <lineage>
        <taxon>Eukaryota</taxon>
        <taxon>Viridiplantae</taxon>
        <taxon>Streptophyta</taxon>
        <taxon>Embryophyta</taxon>
        <taxon>Tracheophyta</taxon>
        <taxon>Spermatophyta</taxon>
        <taxon>Magnoliopsida</taxon>
        <taxon>eudicotyledons</taxon>
        <taxon>Gunneridae</taxon>
        <taxon>Pentapetalae</taxon>
        <taxon>asterids</taxon>
        <taxon>campanulids</taxon>
        <taxon>Asterales</taxon>
        <taxon>Asteraceae</taxon>
        <taxon>Cichorioideae</taxon>
        <taxon>Cichorieae</taxon>
        <taxon>Cichoriinae</taxon>
        <taxon>Cichorium</taxon>
    </lineage>
</organism>
<comment type="caution">
    <text evidence="1">The sequence shown here is derived from an EMBL/GenBank/DDBJ whole genome shotgun (WGS) entry which is preliminary data.</text>
</comment>
<gene>
    <name evidence="1" type="ORF">L2E82_18558</name>
</gene>
<accession>A0ACB9FAX6</accession>
<name>A0ACB9FAX6_CICIN</name>
<protein>
    <submittedName>
        <fullName evidence="1">Uncharacterized protein</fullName>
    </submittedName>
</protein>
<evidence type="ECO:0000313" key="2">
    <source>
        <dbReference type="Proteomes" id="UP001055811"/>
    </source>
</evidence>
<reference evidence="1 2" key="2">
    <citation type="journal article" date="2022" name="Mol. Ecol. Resour.">
        <title>The genomes of chicory, endive, great burdock and yacon provide insights into Asteraceae paleo-polyploidization history and plant inulin production.</title>
        <authorList>
            <person name="Fan W."/>
            <person name="Wang S."/>
            <person name="Wang H."/>
            <person name="Wang A."/>
            <person name="Jiang F."/>
            <person name="Liu H."/>
            <person name="Zhao H."/>
            <person name="Xu D."/>
            <person name="Zhang Y."/>
        </authorList>
    </citation>
    <scope>NUCLEOTIDE SEQUENCE [LARGE SCALE GENOMIC DNA]</scope>
    <source>
        <strain evidence="2">cv. Punajuju</strain>
        <tissue evidence="1">Leaves</tissue>
    </source>
</reference>
<dbReference type="EMBL" id="CM042011">
    <property type="protein sequence ID" value="KAI3768126.1"/>
    <property type="molecule type" value="Genomic_DNA"/>
</dbReference>
<evidence type="ECO:0000313" key="1">
    <source>
        <dbReference type="EMBL" id="KAI3768126.1"/>
    </source>
</evidence>
<dbReference type="Proteomes" id="UP001055811">
    <property type="component" value="Linkage Group LG03"/>
</dbReference>